<organism evidence="2 3">
    <name type="scientific">Agarivorans gilvus</name>
    <dbReference type="NCBI Taxonomy" id="680279"/>
    <lineage>
        <taxon>Bacteria</taxon>
        <taxon>Pseudomonadati</taxon>
        <taxon>Pseudomonadota</taxon>
        <taxon>Gammaproteobacteria</taxon>
        <taxon>Alteromonadales</taxon>
        <taxon>Alteromonadaceae</taxon>
        <taxon>Agarivorans</taxon>
    </lineage>
</organism>
<proteinExistence type="predicted"/>
<evidence type="ECO:0000313" key="2">
    <source>
        <dbReference type="EMBL" id="GGB05076.1"/>
    </source>
</evidence>
<protein>
    <recommendedName>
        <fullName evidence="4">Ribosome alternative rescue factor ArfA</fullName>
    </recommendedName>
</protein>
<dbReference type="Proteomes" id="UP000651977">
    <property type="component" value="Unassembled WGS sequence"/>
</dbReference>
<name>A0ABQ1I242_9ALTE</name>
<gene>
    <name evidence="2" type="ORF">GCM10007414_17990</name>
</gene>
<accession>A0ABQ1I242</accession>
<evidence type="ECO:0000313" key="3">
    <source>
        <dbReference type="Proteomes" id="UP000651977"/>
    </source>
</evidence>
<feature type="region of interest" description="Disordered" evidence="1">
    <location>
        <begin position="1"/>
        <end position="28"/>
    </location>
</feature>
<comment type="caution">
    <text evidence="2">The sequence shown here is derived from an EMBL/GenBank/DDBJ whole genome shotgun (WGS) entry which is preliminary data.</text>
</comment>
<evidence type="ECO:0000256" key="1">
    <source>
        <dbReference type="SAM" id="MobiDB-lite"/>
    </source>
</evidence>
<dbReference type="EMBL" id="BMDY01000009">
    <property type="protein sequence ID" value="GGB05076.1"/>
    <property type="molecule type" value="Genomic_DNA"/>
</dbReference>
<keyword evidence="3" id="KW-1185">Reference proteome</keyword>
<reference evidence="3" key="1">
    <citation type="journal article" date="2019" name="Int. J. Syst. Evol. Microbiol.">
        <title>The Global Catalogue of Microorganisms (GCM) 10K type strain sequencing project: providing services to taxonomists for standard genome sequencing and annotation.</title>
        <authorList>
            <consortium name="The Broad Institute Genomics Platform"/>
            <consortium name="The Broad Institute Genome Sequencing Center for Infectious Disease"/>
            <person name="Wu L."/>
            <person name="Ma J."/>
        </authorList>
    </citation>
    <scope>NUCLEOTIDE SEQUENCE [LARGE SCALE GENOMIC DNA]</scope>
    <source>
        <strain evidence="3">CGMCC 1.10131</strain>
    </source>
</reference>
<sequence>MKCCGSVKQDKHSIQSSAAKGRAAQKKGTHVNYNAKDSFVAPFRTRVRTAFGYTTVV</sequence>
<evidence type="ECO:0008006" key="4">
    <source>
        <dbReference type="Google" id="ProtNLM"/>
    </source>
</evidence>